<sequence length="16" mass="2032">MLLYRVTYTLHFDFRG</sequence>
<reference evidence="1" key="2">
    <citation type="journal article" date="2015" name="Fish Shellfish Immunol.">
        <title>Early steps in the European eel (Anguilla anguilla)-Vibrio vulnificus interaction in the gills: Role of the RtxA13 toxin.</title>
        <authorList>
            <person name="Callol A."/>
            <person name="Pajuelo D."/>
            <person name="Ebbesson L."/>
            <person name="Teles M."/>
            <person name="MacKenzie S."/>
            <person name="Amaro C."/>
        </authorList>
    </citation>
    <scope>NUCLEOTIDE SEQUENCE</scope>
</reference>
<protein>
    <submittedName>
        <fullName evidence="1">Uncharacterized protein</fullName>
    </submittedName>
</protein>
<reference evidence="1" key="1">
    <citation type="submission" date="2014-11" db="EMBL/GenBank/DDBJ databases">
        <authorList>
            <person name="Amaro Gonzalez C."/>
        </authorList>
    </citation>
    <scope>NUCLEOTIDE SEQUENCE</scope>
</reference>
<dbReference type="EMBL" id="GBXM01090175">
    <property type="protein sequence ID" value="JAH18402.1"/>
    <property type="molecule type" value="Transcribed_RNA"/>
</dbReference>
<name>A0A0E9QPL9_ANGAN</name>
<organism evidence="1">
    <name type="scientific">Anguilla anguilla</name>
    <name type="common">European freshwater eel</name>
    <name type="synonym">Muraena anguilla</name>
    <dbReference type="NCBI Taxonomy" id="7936"/>
    <lineage>
        <taxon>Eukaryota</taxon>
        <taxon>Metazoa</taxon>
        <taxon>Chordata</taxon>
        <taxon>Craniata</taxon>
        <taxon>Vertebrata</taxon>
        <taxon>Euteleostomi</taxon>
        <taxon>Actinopterygii</taxon>
        <taxon>Neopterygii</taxon>
        <taxon>Teleostei</taxon>
        <taxon>Anguilliformes</taxon>
        <taxon>Anguillidae</taxon>
        <taxon>Anguilla</taxon>
    </lineage>
</organism>
<proteinExistence type="predicted"/>
<evidence type="ECO:0000313" key="1">
    <source>
        <dbReference type="EMBL" id="JAH18402.1"/>
    </source>
</evidence>
<dbReference type="AlphaFoldDB" id="A0A0E9QPL9"/>
<accession>A0A0E9QPL9</accession>